<name>A0A7J6N5N8_PEROL</name>
<dbReference type="EMBL" id="JABANP010000924">
    <property type="protein sequence ID" value="KAF4678241.1"/>
    <property type="molecule type" value="Genomic_DNA"/>
</dbReference>
<gene>
    <name evidence="2" type="ORF">FOZ60_016899</name>
</gene>
<organism evidence="2 3">
    <name type="scientific">Perkinsus olseni</name>
    <name type="common">Perkinsus atlanticus</name>
    <dbReference type="NCBI Taxonomy" id="32597"/>
    <lineage>
        <taxon>Eukaryota</taxon>
        <taxon>Sar</taxon>
        <taxon>Alveolata</taxon>
        <taxon>Perkinsozoa</taxon>
        <taxon>Perkinsea</taxon>
        <taxon>Perkinsida</taxon>
        <taxon>Perkinsidae</taxon>
        <taxon>Perkinsus</taxon>
    </lineage>
</organism>
<dbReference type="Proteomes" id="UP000541610">
    <property type="component" value="Unassembled WGS sequence"/>
</dbReference>
<protein>
    <submittedName>
        <fullName evidence="2">Uncharacterized protein</fullName>
    </submittedName>
</protein>
<evidence type="ECO:0000256" key="1">
    <source>
        <dbReference type="SAM" id="Coils"/>
    </source>
</evidence>
<evidence type="ECO:0000313" key="3">
    <source>
        <dbReference type="Proteomes" id="UP000541610"/>
    </source>
</evidence>
<dbReference type="AlphaFoldDB" id="A0A7J6N5N8"/>
<accession>A0A7J6N5N8</accession>
<comment type="caution">
    <text evidence="2">The sequence shown here is derived from an EMBL/GenBank/DDBJ whole genome shotgun (WGS) entry which is preliminary data.</text>
</comment>
<reference evidence="2 3" key="1">
    <citation type="submission" date="2020-04" db="EMBL/GenBank/DDBJ databases">
        <title>Perkinsus olseni comparative genomics.</title>
        <authorList>
            <person name="Bogema D.R."/>
        </authorList>
    </citation>
    <scope>NUCLEOTIDE SEQUENCE [LARGE SCALE GENOMIC DNA]</scope>
    <source>
        <strain evidence="2">00978-12</strain>
    </source>
</reference>
<sequence>MACFNTMSKKLQAEVKRLDEELNSAIAKLGSLEAQASEDRDGHEEMLKGYRQEVERLVKSVEDMKANEDMASLKEELQGASQSLEEVRRVAAEEKAEHSRAQEKRDKEVLDLKRAIEALEAL</sequence>
<feature type="non-terminal residue" evidence="2">
    <location>
        <position position="122"/>
    </location>
</feature>
<proteinExistence type="predicted"/>
<evidence type="ECO:0000313" key="2">
    <source>
        <dbReference type="EMBL" id="KAF4678241.1"/>
    </source>
</evidence>
<keyword evidence="1" id="KW-0175">Coiled coil</keyword>
<feature type="coiled-coil region" evidence="1">
    <location>
        <begin position="1"/>
        <end position="104"/>
    </location>
</feature>